<gene>
    <name evidence="14" type="ORF">NZ47_04555</name>
</gene>
<evidence type="ECO:0000256" key="7">
    <source>
        <dbReference type="ARBA" id="ARBA00022777"/>
    </source>
</evidence>
<dbReference type="eggNOG" id="COG5002">
    <property type="taxonomic scope" value="Bacteria"/>
</dbReference>
<evidence type="ECO:0000259" key="13">
    <source>
        <dbReference type="PROSITE" id="PS50885"/>
    </source>
</evidence>
<protein>
    <recommendedName>
        <fullName evidence="3">histidine kinase</fullName>
        <ecNumber evidence="3">2.7.13.3</ecNumber>
    </recommendedName>
</protein>
<dbReference type="SMART" id="SM00387">
    <property type="entry name" value="HATPase_c"/>
    <property type="match status" value="1"/>
</dbReference>
<dbReference type="InterPro" id="IPR003660">
    <property type="entry name" value="HAMP_dom"/>
</dbReference>
<dbReference type="Proteomes" id="UP000030993">
    <property type="component" value="Unassembled WGS sequence"/>
</dbReference>
<dbReference type="EMBL" id="JSCE01000089">
    <property type="protein sequence ID" value="KHM52494.1"/>
    <property type="molecule type" value="Genomic_DNA"/>
</dbReference>
<proteinExistence type="predicted"/>
<dbReference type="InterPro" id="IPR005467">
    <property type="entry name" value="His_kinase_dom"/>
</dbReference>
<dbReference type="FunFam" id="3.30.565.10:FF:000006">
    <property type="entry name" value="Sensor histidine kinase WalK"/>
    <property type="match status" value="1"/>
</dbReference>
<dbReference type="CDD" id="cd06225">
    <property type="entry name" value="HAMP"/>
    <property type="match status" value="1"/>
</dbReference>
<evidence type="ECO:0000256" key="10">
    <source>
        <dbReference type="ARBA" id="ARBA00023136"/>
    </source>
</evidence>
<keyword evidence="6 11" id="KW-0812">Transmembrane</keyword>
<keyword evidence="15" id="KW-1185">Reference proteome</keyword>
<reference evidence="14 15" key="1">
    <citation type="journal article" date="2013" name="PLoS ONE">
        <title>Identification and characterization of three novel lipases belonging to families II and V from Anaerovibrio lipolyticus 5ST.</title>
        <authorList>
            <person name="Prive F."/>
            <person name="Kaderbhai N.N."/>
            <person name="Girdwood S."/>
            <person name="Worgan H.J."/>
            <person name="Pinloche E."/>
            <person name="Scollan N.D."/>
            <person name="Huws S.A."/>
            <person name="Newbold C.J."/>
        </authorList>
    </citation>
    <scope>NUCLEOTIDE SEQUENCE [LARGE SCALE GENOMIC DNA]</scope>
    <source>
        <strain evidence="14 15">5S</strain>
    </source>
</reference>
<evidence type="ECO:0000256" key="9">
    <source>
        <dbReference type="ARBA" id="ARBA00023012"/>
    </source>
</evidence>
<dbReference type="Pfam" id="PF00512">
    <property type="entry name" value="HisKA"/>
    <property type="match status" value="1"/>
</dbReference>
<dbReference type="PANTHER" id="PTHR45436">
    <property type="entry name" value="SENSOR HISTIDINE KINASE YKOH"/>
    <property type="match status" value="1"/>
</dbReference>
<evidence type="ECO:0000256" key="6">
    <source>
        <dbReference type="ARBA" id="ARBA00022692"/>
    </source>
</evidence>
<feature type="transmembrane region" description="Helical" evidence="11">
    <location>
        <begin position="182"/>
        <end position="201"/>
    </location>
</feature>
<dbReference type="AlphaFoldDB" id="A0A0B2JY15"/>
<keyword evidence="8 11" id="KW-1133">Transmembrane helix</keyword>
<evidence type="ECO:0000256" key="4">
    <source>
        <dbReference type="ARBA" id="ARBA00022553"/>
    </source>
</evidence>
<feature type="domain" description="HAMP" evidence="13">
    <location>
        <begin position="202"/>
        <end position="255"/>
    </location>
</feature>
<dbReference type="InterPro" id="IPR003594">
    <property type="entry name" value="HATPase_dom"/>
</dbReference>
<evidence type="ECO:0000256" key="3">
    <source>
        <dbReference type="ARBA" id="ARBA00012438"/>
    </source>
</evidence>
<dbReference type="CDD" id="cd00075">
    <property type="entry name" value="HATPase"/>
    <property type="match status" value="1"/>
</dbReference>
<dbReference type="PROSITE" id="PS50885">
    <property type="entry name" value="HAMP"/>
    <property type="match status" value="1"/>
</dbReference>
<dbReference type="CDD" id="cd00082">
    <property type="entry name" value="HisKA"/>
    <property type="match status" value="1"/>
</dbReference>
<dbReference type="Pfam" id="PF00672">
    <property type="entry name" value="HAMP"/>
    <property type="match status" value="1"/>
</dbReference>
<dbReference type="SMART" id="SM00388">
    <property type="entry name" value="HisKA"/>
    <property type="match status" value="1"/>
</dbReference>
<dbReference type="Gene3D" id="6.10.340.10">
    <property type="match status" value="1"/>
</dbReference>
<evidence type="ECO:0000259" key="12">
    <source>
        <dbReference type="PROSITE" id="PS50109"/>
    </source>
</evidence>
<evidence type="ECO:0000256" key="1">
    <source>
        <dbReference type="ARBA" id="ARBA00000085"/>
    </source>
</evidence>
<dbReference type="SUPFAM" id="SSF55874">
    <property type="entry name" value="ATPase domain of HSP90 chaperone/DNA topoisomerase II/histidine kinase"/>
    <property type="match status" value="1"/>
</dbReference>
<dbReference type="InterPro" id="IPR036890">
    <property type="entry name" value="HATPase_C_sf"/>
</dbReference>
<dbReference type="InterPro" id="IPR036097">
    <property type="entry name" value="HisK_dim/P_sf"/>
</dbReference>
<evidence type="ECO:0000313" key="15">
    <source>
        <dbReference type="Proteomes" id="UP000030993"/>
    </source>
</evidence>
<dbReference type="Pfam" id="PF02518">
    <property type="entry name" value="HATPase_c"/>
    <property type="match status" value="1"/>
</dbReference>
<sequence>MSSKTSLWKRIINYPKQWEISTRLTLIYTAVITILLGCACMASVIGMYYIIYHQAETEMTISVEIALDKMNDPQFMSQAAEKPHEATEEVLLPGVVLRVADENGNIVYDTDRHFASVDRLRENFTDDKMFWTSEKYQLVRLKHFMIYYHEVPMEYKGHHYTLIFSRVITAERPMLAKMQERLILGGAIGILLVVLIVYIGIKRAFRPLRDFIATAKTIEVSDLSTRMEVPPSHDEMTELATTFNRMLDRIEEGFKLQQRFVSDASHELRTPVTVIKGYADMLSRWGHSDADTLDEGINAIKTEAEDMQELIEKLLFLARADQNRQIVNKVPLELSELVEDVYKKLKLTATKHTVELLRNEEGYIMGDKVIMKELIRIFLENGIKYTPEGGTITIDSHGMPHYMCLEIADNGIGIAPEDREKIFQRFYRVDSSRTKAAGQPGGTGLGLSIAKWIADNHDIGISLDSELGKGTKFILMIPLIEEEK</sequence>
<dbReference type="FunFam" id="1.10.287.130:FF:000001">
    <property type="entry name" value="Two-component sensor histidine kinase"/>
    <property type="match status" value="1"/>
</dbReference>
<dbReference type="SMART" id="SM00304">
    <property type="entry name" value="HAMP"/>
    <property type="match status" value="1"/>
</dbReference>
<dbReference type="InterPro" id="IPR050428">
    <property type="entry name" value="TCS_sensor_his_kinase"/>
</dbReference>
<dbReference type="PRINTS" id="PR00344">
    <property type="entry name" value="BCTRLSENSOR"/>
</dbReference>
<evidence type="ECO:0000256" key="2">
    <source>
        <dbReference type="ARBA" id="ARBA00004370"/>
    </source>
</evidence>
<accession>A0A0B2JY15</accession>
<keyword evidence="7" id="KW-0418">Kinase</keyword>
<dbReference type="PANTHER" id="PTHR45436:SF5">
    <property type="entry name" value="SENSOR HISTIDINE KINASE TRCS"/>
    <property type="match status" value="1"/>
</dbReference>
<keyword evidence="10 11" id="KW-0472">Membrane</keyword>
<dbReference type="InterPro" id="IPR004358">
    <property type="entry name" value="Sig_transdc_His_kin-like_C"/>
</dbReference>
<evidence type="ECO:0000256" key="11">
    <source>
        <dbReference type="SAM" id="Phobius"/>
    </source>
</evidence>
<evidence type="ECO:0000256" key="8">
    <source>
        <dbReference type="ARBA" id="ARBA00022989"/>
    </source>
</evidence>
<dbReference type="InterPro" id="IPR003661">
    <property type="entry name" value="HisK_dim/P_dom"/>
</dbReference>
<dbReference type="SUPFAM" id="SSF158472">
    <property type="entry name" value="HAMP domain-like"/>
    <property type="match status" value="1"/>
</dbReference>
<dbReference type="GO" id="GO:0005886">
    <property type="term" value="C:plasma membrane"/>
    <property type="evidence" value="ECO:0007669"/>
    <property type="project" value="TreeGrafter"/>
</dbReference>
<feature type="domain" description="Histidine kinase" evidence="12">
    <location>
        <begin position="263"/>
        <end position="481"/>
    </location>
</feature>
<name>A0A0B2JY15_9FIRM</name>
<keyword evidence="9" id="KW-0902">Two-component regulatory system</keyword>
<dbReference type="PROSITE" id="PS50109">
    <property type="entry name" value="HIS_KIN"/>
    <property type="match status" value="1"/>
</dbReference>
<evidence type="ECO:0000313" key="14">
    <source>
        <dbReference type="EMBL" id="KHM52494.1"/>
    </source>
</evidence>
<dbReference type="eggNOG" id="COG5000">
    <property type="taxonomic scope" value="Bacteria"/>
</dbReference>
<dbReference type="Gene3D" id="1.10.287.130">
    <property type="match status" value="1"/>
</dbReference>
<keyword evidence="5" id="KW-0808">Transferase</keyword>
<dbReference type="SUPFAM" id="SSF47384">
    <property type="entry name" value="Homodimeric domain of signal transducing histidine kinase"/>
    <property type="match status" value="1"/>
</dbReference>
<feature type="transmembrane region" description="Helical" evidence="11">
    <location>
        <begin position="26"/>
        <end position="51"/>
    </location>
</feature>
<comment type="catalytic activity">
    <reaction evidence="1">
        <text>ATP + protein L-histidine = ADP + protein N-phospho-L-histidine.</text>
        <dbReference type="EC" id="2.7.13.3"/>
    </reaction>
</comment>
<comment type="caution">
    <text evidence="14">The sequence shown here is derived from an EMBL/GenBank/DDBJ whole genome shotgun (WGS) entry which is preliminary data.</text>
</comment>
<evidence type="ECO:0000256" key="5">
    <source>
        <dbReference type="ARBA" id="ARBA00022679"/>
    </source>
</evidence>
<dbReference type="STRING" id="82374.NZ47_04555"/>
<dbReference type="EC" id="2.7.13.3" evidence="3"/>
<comment type="subcellular location">
    <subcellularLocation>
        <location evidence="2">Membrane</location>
    </subcellularLocation>
</comment>
<dbReference type="Gene3D" id="3.30.565.10">
    <property type="entry name" value="Histidine kinase-like ATPase, C-terminal domain"/>
    <property type="match status" value="1"/>
</dbReference>
<dbReference type="RefSeq" id="WP_039206921.1">
    <property type="nucleotide sequence ID" value="NZ_JSCE01000089.1"/>
</dbReference>
<dbReference type="GO" id="GO:0000155">
    <property type="term" value="F:phosphorelay sensor kinase activity"/>
    <property type="evidence" value="ECO:0007669"/>
    <property type="project" value="InterPro"/>
</dbReference>
<keyword evidence="4" id="KW-0597">Phosphoprotein</keyword>
<organism evidence="14 15">
    <name type="scientific">Anaerovibrio lipolyticus</name>
    <dbReference type="NCBI Taxonomy" id="82374"/>
    <lineage>
        <taxon>Bacteria</taxon>
        <taxon>Bacillati</taxon>
        <taxon>Bacillota</taxon>
        <taxon>Negativicutes</taxon>
        <taxon>Selenomonadales</taxon>
        <taxon>Selenomonadaceae</taxon>
        <taxon>Anaerovibrio</taxon>
    </lineage>
</organism>